<comment type="caution">
    <text evidence="1">The sequence shown here is derived from an EMBL/GenBank/DDBJ whole genome shotgun (WGS) entry which is preliminary data.</text>
</comment>
<proteinExistence type="predicted"/>
<dbReference type="Proteomes" id="UP001055072">
    <property type="component" value="Unassembled WGS sequence"/>
</dbReference>
<evidence type="ECO:0000313" key="1">
    <source>
        <dbReference type="EMBL" id="KAI0091007.1"/>
    </source>
</evidence>
<accession>A0ACB8U9E1</accession>
<dbReference type="EMBL" id="MU274906">
    <property type="protein sequence ID" value="KAI0091007.1"/>
    <property type="molecule type" value="Genomic_DNA"/>
</dbReference>
<name>A0ACB8U9E1_9APHY</name>
<evidence type="ECO:0000313" key="2">
    <source>
        <dbReference type="Proteomes" id="UP001055072"/>
    </source>
</evidence>
<protein>
    <submittedName>
        <fullName evidence="1">Uncharacterized protein</fullName>
    </submittedName>
</protein>
<organism evidence="1 2">
    <name type="scientific">Irpex rosettiformis</name>
    <dbReference type="NCBI Taxonomy" id="378272"/>
    <lineage>
        <taxon>Eukaryota</taxon>
        <taxon>Fungi</taxon>
        <taxon>Dikarya</taxon>
        <taxon>Basidiomycota</taxon>
        <taxon>Agaricomycotina</taxon>
        <taxon>Agaricomycetes</taxon>
        <taxon>Polyporales</taxon>
        <taxon>Irpicaceae</taxon>
        <taxon>Irpex</taxon>
    </lineage>
</organism>
<reference evidence="1" key="1">
    <citation type="journal article" date="2021" name="Environ. Microbiol.">
        <title>Gene family expansions and transcriptome signatures uncover fungal adaptations to wood decay.</title>
        <authorList>
            <person name="Hage H."/>
            <person name="Miyauchi S."/>
            <person name="Viragh M."/>
            <person name="Drula E."/>
            <person name="Min B."/>
            <person name="Chaduli D."/>
            <person name="Navarro D."/>
            <person name="Favel A."/>
            <person name="Norest M."/>
            <person name="Lesage-Meessen L."/>
            <person name="Balint B."/>
            <person name="Merenyi Z."/>
            <person name="de Eugenio L."/>
            <person name="Morin E."/>
            <person name="Martinez A.T."/>
            <person name="Baldrian P."/>
            <person name="Stursova M."/>
            <person name="Martinez M.J."/>
            <person name="Novotny C."/>
            <person name="Magnuson J.K."/>
            <person name="Spatafora J.W."/>
            <person name="Maurice S."/>
            <person name="Pangilinan J."/>
            <person name="Andreopoulos W."/>
            <person name="LaButti K."/>
            <person name="Hundley H."/>
            <person name="Na H."/>
            <person name="Kuo A."/>
            <person name="Barry K."/>
            <person name="Lipzen A."/>
            <person name="Henrissat B."/>
            <person name="Riley R."/>
            <person name="Ahrendt S."/>
            <person name="Nagy L.G."/>
            <person name="Grigoriev I.V."/>
            <person name="Martin F."/>
            <person name="Rosso M.N."/>
        </authorList>
    </citation>
    <scope>NUCLEOTIDE SEQUENCE</scope>
    <source>
        <strain evidence="1">CBS 384.51</strain>
    </source>
</reference>
<keyword evidence="2" id="KW-1185">Reference proteome</keyword>
<sequence>MSLVPVYRNLGVTNLGKMISLLSNQSNLPRLEEAFDTIKKSIDANDEKIKGTFGIEPSGYIIVTPLHSSESDSRDHYAVDAYFRGIDAARNRVDIPVGCIHVYNTEELFPFKNPRKKCVQAYEAKTAGGGN</sequence>
<gene>
    <name evidence="1" type="ORF">BDY19DRAFT_1055199</name>
</gene>